<dbReference type="SUPFAM" id="SSF55174">
    <property type="entry name" value="Alpha-L RNA-binding motif"/>
    <property type="match status" value="1"/>
</dbReference>
<evidence type="ECO:0000313" key="4">
    <source>
        <dbReference type="Proteomes" id="UP000198716"/>
    </source>
</evidence>
<feature type="region of interest" description="Disordered" evidence="2">
    <location>
        <begin position="1"/>
        <end position="24"/>
    </location>
</feature>
<dbReference type="GO" id="GO:0003723">
    <property type="term" value="F:RNA binding"/>
    <property type="evidence" value="ECO:0007669"/>
    <property type="project" value="UniProtKB-KW"/>
</dbReference>
<feature type="region of interest" description="Disordered" evidence="2">
    <location>
        <begin position="65"/>
        <end position="93"/>
    </location>
</feature>
<evidence type="ECO:0000256" key="2">
    <source>
        <dbReference type="SAM" id="MobiDB-lite"/>
    </source>
</evidence>
<dbReference type="Gene3D" id="3.10.290.10">
    <property type="entry name" value="RNA-binding S4 domain"/>
    <property type="match status" value="1"/>
</dbReference>
<dbReference type="EMBL" id="FOMZ01000011">
    <property type="protein sequence ID" value="SFE34115.1"/>
    <property type="molecule type" value="Genomic_DNA"/>
</dbReference>
<proteinExistence type="predicted"/>
<accession>A0A1I1ZR34</accession>
<reference evidence="4" key="1">
    <citation type="submission" date="2016-10" db="EMBL/GenBank/DDBJ databases">
        <authorList>
            <person name="Varghese N."/>
            <person name="Submissions S."/>
        </authorList>
    </citation>
    <scope>NUCLEOTIDE SEQUENCE [LARGE SCALE GENOMIC DNA]</scope>
    <source>
        <strain evidence="4">DSM 45004</strain>
    </source>
</reference>
<evidence type="ECO:0000256" key="1">
    <source>
        <dbReference type="PROSITE-ProRule" id="PRU00182"/>
    </source>
</evidence>
<dbReference type="CDD" id="cd00165">
    <property type="entry name" value="S4"/>
    <property type="match status" value="1"/>
</dbReference>
<gene>
    <name evidence="3" type="ORF">SAMN04487819_111104</name>
</gene>
<dbReference type="PROSITE" id="PS50889">
    <property type="entry name" value="S4"/>
    <property type="match status" value="1"/>
</dbReference>
<keyword evidence="4" id="KW-1185">Reference proteome</keyword>
<protein>
    <submittedName>
        <fullName evidence="3">Ribosome-associated protein</fullName>
    </submittedName>
</protein>
<keyword evidence="1" id="KW-0694">RNA-binding</keyword>
<name>A0A1I1ZR34_9ACTN</name>
<sequence length="93" mass="9905">MVYSSEPPGTVRRTAKSSGTIERMEDVEIGEGTIRLGQLLKLAGLVEHGGEAKSLIQDGEVLVNDEPETRRGRQLSPGDEVSVGAETVRVTSA</sequence>
<dbReference type="Proteomes" id="UP000198716">
    <property type="component" value="Unassembled WGS sequence"/>
</dbReference>
<dbReference type="Pfam" id="PF13275">
    <property type="entry name" value="S4_2"/>
    <property type="match status" value="1"/>
</dbReference>
<organism evidence="3 4">
    <name type="scientific">Actinopolyspora alba</name>
    <dbReference type="NCBI Taxonomy" id="673379"/>
    <lineage>
        <taxon>Bacteria</taxon>
        <taxon>Bacillati</taxon>
        <taxon>Actinomycetota</taxon>
        <taxon>Actinomycetes</taxon>
        <taxon>Actinopolysporales</taxon>
        <taxon>Actinopolysporaceae</taxon>
        <taxon>Actinopolyspora</taxon>
        <taxon>Actinopolyspora alba group</taxon>
    </lineage>
</organism>
<dbReference type="AlphaFoldDB" id="A0A1I1ZR34"/>
<evidence type="ECO:0000313" key="3">
    <source>
        <dbReference type="EMBL" id="SFE34115.1"/>
    </source>
</evidence>
<dbReference type="InterPro" id="IPR036986">
    <property type="entry name" value="S4_RNA-bd_sf"/>
</dbReference>